<feature type="transmembrane region" description="Helical" evidence="7">
    <location>
        <begin position="41"/>
        <end position="60"/>
    </location>
</feature>
<dbReference type="InterPro" id="IPR051907">
    <property type="entry name" value="DoxX-like_oxidoreductase"/>
</dbReference>
<feature type="transmembrane region" description="Helical" evidence="7">
    <location>
        <begin position="66"/>
        <end position="85"/>
    </location>
</feature>
<keyword evidence="6 7" id="KW-0472">Membrane</keyword>
<comment type="similarity">
    <text evidence="2">Belongs to the DoxX family.</text>
</comment>
<evidence type="ECO:0000256" key="7">
    <source>
        <dbReference type="SAM" id="Phobius"/>
    </source>
</evidence>
<sequence length="125" mass="13594">MFELGQYSDVAYLFLRLSVAAIFIYHAVLKLKDSEGMSRMMGMPAGMILMLGFVEVAVSLGLTFGVYLQIAALLAVVVMLGALYFKIIKWHVPFGAMDKTGWELDLILLAASVFLLVQGGGALTI</sequence>
<feature type="transmembrane region" description="Helical" evidence="7">
    <location>
        <begin position="106"/>
        <end position="124"/>
    </location>
</feature>
<evidence type="ECO:0000313" key="9">
    <source>
        <dbReference type="Proteomes" id="UP000178794"/>
    </source>
</evidence>
<keyword evidence="4 7" id="KW-0812">Transmembrane</keyword>
<keyword evidence="3" id="KW-1003">Cell membrane</keyword>
<dbReference type="PANTHER" id="PTHR33452">
    <property type="entry name" value="OXIDOREDUCTASE CATD-RELATED"/>
    <property type="match status" value="1"/>
</dbReference>
<feature type="transmembrane region" description="Helical" evidence="7">
    <location>
        <begin position="12"/>
        <end position="29"/>
    </location>
</feature>
<dbReference type="InterPro" id="IPR032808">
    <property type="entry name" value="DoxX"/>
</dbReference>
<protein>
    <recommendedName>
        <fullName evidence="10">DoxX family protein</fullName>
    </recommendedName>
</protein>
<dbReference type="PANTHER" id="PTHR33452:SF1">
    <property type="entry name" value="INNER MEMBRANE PROTEIN YPHA-RELATED"/>
    <property type="match status" value="1"/>
</dbReference>
<evidence type="ECO:0008006" key="10">
    <source>
        <dbReference type="Google" id="ProtNLM"/>
    </source>
</evidence>
<dbReference type="GO" id="GO:0005886">
    <property type="term" value="C:plasma membrane"/>
    <property type="evidence" value="ECO:0007669"/>
    <property type="project" value="UniProtKB-SubCell"/>
</dbReference>
<evidence type="ECO:0000256" key="5">
    <source>
        <dbReference type="ARBA" id="ARBA00022989"/>
    </source>
</evidence>
<organism evidence="8 9">
    <name type="scientific">Candidatus Kaiserbacteria bacterium RIFCSPHIGHO2_02_FULL_50_50</name>
    <dbReference type="NCBI Taxonomy" id="1798492"/>
    <lineage>
        <taxon>Bacteria</taxon>
        <taxon>Candidatus Kaiseribacteriota</taxon>
    </lineage>
</organism>
<evidence type="ECO:0000256" key="6">
    <source>
        <dbReference type="ARBA" id="ARBA00023136"/>
    </source>
</evidence>
<evidence type="ECO:0000256" key="3">
    <source>
        <dbReference type="ARBA" id="ARBA00022475"/>
    </source>
</evidence>
<evidence type="ECO:0000313" key="8">
    <source>
        <dbReference type="EMBL" id="OGG59141.1"/>
    </source>
</evidence>
<dbReference type="Pfam" id="PF07681">
    <property type="entry name" value="DoxX"/>
    <property type="match status" value="1"/>
</dbReference>
<keyword evidence="5 7" id="KW-1133">Transmembrane helix</keyword>
<gene>
    <name evidence="8" type="ORF">A3C89_01905</name>
</gene>
<name>A0A1F6DCP7_9BACT</name>
<comment type="subcellular location">
    <subcellularLocation>
        <location evidence="1">Cell membrane</location>
        <topology evidence="1">Multi-pass membrane protein</topology>
    </subcellularLocation>
</comment>
<dbReference type="Proteomes" id="UP000178794">
    <property type="component" value="Unassembled WGS sequence"/>
</dbReference>
<dbReference type="STRING" id="1798492.A3C89_01905"/>
<reference evidence="8 9" key="1">
    <citation type="journal article" date="2016" name="Nat. Commun.">
        <title>Thousands of microbial genomes shed light on interconnected biogeochemical processes in an aquifer system.</title>
        <authorList>
            <person name="Anantharaman K."/>
            <person name="Brown C.T."/>
            <person name="Hug L.A."/>
            <person name="Sharon I."/>
            <person name="Castelle C.J."/>
            <person name="Probst A.J."/>
            <person name="Thomas B.C."/>
            <person name="Singh A."/>
            <person name="Wilkins M.J."/>
            <person name="Karaoz U."/>
            <person name="Brodie E.L."/>
            <person name="Williams K.H."/>
            <person name="Hubbard S.S."/>
            <person name="Banfield J.F."/>
        </authorList>
    </citation>
    <scope>NUCLEOTIDE SEQUENCE [LARGE SCALE GENOMIC DNA]</scope>
</reference>
<dbReference type="EMBL" id="MFLF01000020">
    <property type="protein sequence ID" value="OGG59141.1"/>
    <property type="molecule type" value="Genomic_DNA"/>
</dbReference>
<evidence type="ECO:0000256" key="4">
    <source>
        <dbReference type="ARBA" id="ARBA00022692"/>
    </source>
</evidence>
<proteinExistence type="inferred from homology"/>
<dbReference type="AlphaFoldDB" id="A0A1F6DCP7"/>
<evidence type="ECO:0000256" key="2">
    <source>
        <dbReference type="ARBA" id="ARBA00006679"/>
    </source>
</evidence>
<accession>A0A1F6DCP7</accession>
<comment type="caution">
    <text evidence="8">The sequence shown here is derived from an EMBL/GenBank/DDBJ whole genome shotgun (WGS) entry which is preliminary data.</text>
</comment>
<evidence type="ECO:0000256" key="1">
    <source>
        <dbReference type="ARBA" id="ARBA00004651"/>
    </source>
</evidence>